<evidence type="ECO:0000259" key="1">
    <source>
        <dbReference type="Pfam" id="PF19955"/>
    </source>
</evidence>
<evidence type="ECO:0000313" key="2">
    <source>
        <dbReference type="EMBL" id="OBQ42250.1"/>
    </source>
</evidence>
<proteinExistence type="predicted"/>
<gene>
    <name evidence="2" type="ORF">AN484_18895</name>
</gene>
<comment type="caution">
    <text evidence="2">The sequence shown here is derived from an EMBL/GenBank/DDBJ whole genome shotgun (WGS) entry which is preliminary data.</text>
</comment>
<evidence type="ECO:0000313" key="3">
    <source>
        <dbReference type="Proteomes" id="UP000092093"/>
    </source>
</evidence>
<name>A0A1B7WYV1_APHFL</name>
<dbReference type="EMBL" id="LJOW01000117">
    <property type="protein sequence ID" value="OBQ42250.1"/>
    <property type="molecule type" value="Genomic_DNA"/>
</dbReference>
<dbReference type="InterPro" id="IPR045430">
    <property type="entry name" value="EAD1"/>
</dbReference>
<dbReference type="Proteomes" id="UP000092093">
    <property type="component" value="Unassembled WGS sequence"/>
</dbReference>
<dbReference type="AlphaFoldDB" id="A0A1B7WYV1"/>
<dbReference type="InterPro" id="IPR029787">
    <property type="entry name" value="Nucleotide_cyclase"/>
</dbReference>
<dbReference type="Gene3D" id="3.30.70.1230">
    <property type="entry name" value="Nucleotide cyclase"/>
    <property type="match status" value="1"/>
</dbReference>
<feature type="domain" description="Effector-associated" evidence="1">
    <location>
        <begin position="199"/>
        <end position="285"/>
    </location>
</feature>
<organism evidence="2 3">
    <name type="scientific">Aphanizomenon flos-aquae WA102</name>
    <dbReference type="NCBI Taxonomy" id="1710896"/>
    <lineage>
        <taxon>Bacteria</taxon>
        <taxon>Bacillati</taxon>
        <taxon>Cyanobacteriota</taxon>
        <taxon>Cyanophyceae</taxon>
        <taxon>Nostocales</taxon>
        <taxon>Aphanizomenonaceae</taxon>
        <taxon>Aphanizomenon</taxon>
    </lineage>
</organism>
<protein>
    <recommendedName>
        <fullName evidence="1">Effector-associated domain-containing protein</fullName>
    </recommendedName>
</protein>
<dbReference type="Pfam" id="PF19955">
    <property type="entry name" value="EAD1"/>
    <property type="match status" value="1"/>
</dbReference>
<sequence length="287" mass="33293">MNIKLTVVQLDLVNSSKSFQDIHNKYNLGAEALAIFINQIEDITSTAFNQSIKNRKIKTHLTKIETPLADGYRLTFESVENAYDFVKIFCEMVDKRNQKPGIDQWCFRIGAATDDIVYDPARPNQMIGNVFVVVKELKAGAFPGWLFVDEMTYNKLSQDIQNKFSKDKQSFKNKHNESREAWGCQMLVNYQQKEPEQKELNGEEKKQFREAIKSAFPNRKDLVRILNDNNCGEWIKNVNTNQDDENFFTDLIEKVESDGNTFALLNIVFKAKPNNLNLKTFYNQYNN</sequence>
<accession>A0A1B7WYV1</accession>
<reference evidence="2 3" key="1">
    <citation type="submission" date="2015-09" db="EMBL/GenBank/DDBJ databases">
        <title>Aphanizomenon flos-aquae WA102.</title>
        <authorList>
            <person name="Driscoll C."/>
        </authorList>
    </citation>
    <scope>NUCLEOTIDE SEQUENCE [LARGE SCALE GENOMIC DNA]</scope>
    <source>
        <strain evidence="2">WA102</strain>
    </source>
</reference>
<dbReference type="PATRIC" id="fig|1710896.3.peg.4159"/>